<name>A0A8C5MRY2_9ANUR</name>
<reference evidence="10" key="1">
    <citation type="submission" date="2025-08" db="UniProtKB">
        <authorList>
            <consortium name="Ensembl"/>
        </authorList>
    </citation>
    <scope>IDENTIFICATION</scope>
</reference>
<dbReference type="PANTHER" id="PTHR43607:SF1">
    <property type="entry name" value="H(+)-TRANSPORTING TWO-SECTOR ATPASE"/>
    <property type="match status" value="1"/>
</dbReference>
<dbReference type="InterPro" id="IPR036121">
    <property type="entry name" value="ATPase_F1/V1/A1_a/bsu_N_sf"/>
</dbReference>
<dbReference type="FunFam" id="2.40.30.20:FF:000002">
    <property type="entry name" value="V-type proton ATPase catalytic subunit A"/>
    <property type="match status" value="1"/>
</dbReference>
<dbReference type="InterPro" id="IPR023366">
    <property type="entry name" value="ATP_synth_asu-like_sf"/>
</dbReference>
<evidence type="ECO:0000256" key="4">
    <source>
        <dbReference type="ARBA" id="ARBA00022741"/>
    </source>
</evidence>
<sequence>MDFSQLPKIHDEDRESNFGYVHGVSGPVVIASSMSGAAMYELVRVGHSELVGEIIRLEGDMATIQVYEETCIL</sequence>
<dbReference type="SUPFAM" id="SSF50615">
    <property type="entry name" value="N-terminal domain of alpha and beta subunits of F1 ATP synthase"/>
    <property type="match status" value="1"/>
</dbReference>
<dbReference type="AlphaFoldDB" id="A0A8C5MRY2"/>
<keyword evidence="4" id="KW-0547">Nucleotide-binding</keyword>
<dbReference type="Gene3D" id="2.40.30.20">
    <property type="match status" value="1"/>
</dbReference>
<evidence type="ECO:0000256" key="5">
    <source>
        <dbReference type="ARBA" id="ARBA00022781"/>
    </source>
</evidence>
<evidence type="ECO:0000313" key="11">
    <source>
        <dbReference type="Proteomes" id="UP000694569"/>
    </source>
</evidence>
<dbReference type="Ensembl" id="ENSLLET00000018792.1">
    <property type="protein sequence ID" value="ENSLLEP00000018074.1"/>
    <property type="gene ID" value="ENSLLEG00000011514.1"/>
</dbReference>
<evidence type="ECO:0000256" key="6">
    <source>
        <dbReference type="ARBA" id="ARBA00022840"/>
    </source>
</evidence>
<keyword evidence="11" id="KW-1185">Reference proteome</keyword>
<evidence type="ECO:0000256" key="2">
    <source>
        <dbReference type="ARBA" id="ARBA00012473"/>
    </source>
</evidence>
<keyword evidence="7" id="KW-1278">Translocase</keyword>
<protein>
    <recommendedName>
        <fullName evidence="2">H(+)-transporting two-sector ATPase</fullName>
        <ecNumber evidence="2">7.1.2.2</ecNumber>
    </recommendedName>
</protein>
<feature type="domain" description="ATPase F1/V1/A1 complex alpha/beta subunit N-terminal" evidence="9">
    <location>
        <begin position="22"/>
        <end position="70"/>
    </location>
</feature>
<proteinExistence type="inferred from homology"/>
<evidence type="ECO:0000259" key="9">
    <source>
        <dbReference type="Pfam" id="PF02874"/>
    </source>
</evidence>
<evidence type="ECO:0000256" key="7">
    <source>
        <dbReference type="ARBA" id="ARBA00022967"/>
    </source>
</evidence>
<dbReference type="EC" id="7.1.2.2" evidence="2"/>
<comment type="similarity">
    <text evidence="1">Belongs to the ATPase alpha/beta chains family.</text>
</comment>
<keyword evidence="8" id="KW-0406">Ion transport</keyword>
<dbReference type="GO" id="GO:0005765">
    <property type="term" value="C:lysosomal membrane"/>
    <property type="evidence" value="ECO:0007669"/>
    <property type="project" value="TreeGrafter"/>
</dbReference>
<evidence type="ECO:0000256" key="8">
    <source>
        <dbReference type="ARBA" id="ARBA00023065"/>
    </source>
</evidence>
<organism evidence="10 11">
    <name type="scientific">Leptobrachium leishanense</name>
    <name type="common">Leishan spiny toad</name>
    <dbReference type="NCBI Taxonomy" id="445787"/>
    <lineage>
        <taxon>Eukaryota</taxon>
        <taxon>Metazoa</taxon>
        <taxon>Chordata</taxon>
        <taxon>Craniata</taxon>
        <taxon>Vertebrata</taxon>
        <taxon>Euteleostomi</taxon>
        <taxon>Amphibia</taxon>
        <taxon>Batrachia</taxon>
        <taxon>Anura</taxon>
        <taxon>Pelobatoidea</taxon>
        <taxon>Megophryidae</taxon>
        <taxon>Leptobrachium</taxon>
    </lineage>
</organism>
<keyword evidence="6" id="KW-0067">ATP-binding</keyword>
<dbReference type="InterPro" id="IPR022878">
    <property type="entry name" value="V-ATPase_asu"/>
</dbReference>
<keyword evidence="3" id="KW-0813">Transport</keyword>
<reference evidence="10" key="2">
    <citation type="submission" date="2025-09" db="UniProtKB">
        <authorList>
            <consortium name="Ensembl"/>
        </authorList>
    </citation>
    <scope>IDENTIFICATION</scope>
</reference>
<evidence type="ECO:0000256" key="1">
    <source>
        <dbReference type="ARBA" id="ARBA00008936"/>
    </source>
</evidence>
<dbReference type="PANTHER" id="PTHR43607">
    <property type="entry name" value="V-TYPE PROTON ATPASE CATALYTIC SUBUNIT A"/>
    <property type="match status" value="1"/>
</dbReference>
<dbReference type="OrthoDB" id="1676488at2759"/>
<keyword evidence="5" id="KW-0375">Hydrogen ion transport</keyword>
<dbReference type="Proteomes" id="UP000694569">
    <property type="component" value="Unplaced"/>
</dbReference>
<dbReference type="InterPro" id="IPR004100">
    <property type="entry name" value="ATPase_F1/V1/A1_a/bsu_N"/>
</dbReference>
<dbReference type="GO" id="GO:0046961">
    <property type="term" value="F:proton-transporting ATPase activity, rotational mechanism"/>
    <property type="evidence" value="ECO:0007669"/>
    <property type="project" value="InterPro"/>
</dbReference>
<dbReference type="Pfam" id="PF02874">
    <property type="entry name" value="ATP-synt_ab_N"/>
    <property type="match status" value="1"/>
</dbReference>
<accession>A0A8C5MRY2</accession>
<dbReference type="GO" id="GO:0046034">
    <property type="term" value="P:ATP metabolic process"/>
    <property type="evidence" value="ECO:0007669"/>
    <property type="project" value="InterPro"/>
</dbReference>
<evidence type="ECO:0000256" key="3">
    <source>
        <dbReference type="ARBA" id="ARBA00022448"/>
    </source>
</evidence>
<evidence type="ECO:0000313" key="10">
    <source>
        <dbReference type="Ensembl" id="ENSLLEP00000018074.1"/>
    </source>
</evidence>
<dbReference type="GO" id="GO:0005524">
    <property type="term" value="F:ATP binding"/>
    <property type="evidence" value="ECO:0007669"/>
    <property type="project" value="UniProtKB-KW"/>
</dbReference>
<dbReference type="GeneTree" id="ENSGT00550000074787"/>